<dbReference type="PANTHER" id="PTHR44227:SF3">
    <property type="entry name" value="PROTEIN O-MANNOSYL-TRANSFERASE TMTC4"/>
    <property type="match status" value="1"/>
</dbReference>
<dbReference type="PROSITE" id="PS50005">
    <property type="entry name" value="TPR"/>
    <property type="match status" value="2"/>
</dbReference>
<dbReference type="InterPro" id="IPR011990">
    <property type="entry name" value="TPR-like_helical_dom_sf"/>
</dbReference>
<dbReference type="PANTHER" id="PTHR44227">
    <property type="match status" value="1"/>
</dbReference>
<accession>A0ABY7GX46</accession>
<dbReference type="Pfam" id="PF14559">
    <property type="entry name" value="TPR_19"/>
    <property type="match status" value="1"/>
</dbReference>
<keyword evidence="4" id="KW-0175">Coiled coil</keyword>
<dbReference type="Pfam" id="PF13432">
    <property type="entry name" value="TPR_16"/>
    <property type="match status" value="1"/>
</dbReference>
<proteinExistence type="predicted"/>
<organism evidence="6 7">
    <name type="scientific">Nannocystis punicea</name>
    <dbReference type="NCBI Taxonomy" id="2995304"/>
    <lineage>
        <taxon>Bacteria</taxon>
        <taxon>Pseudomonadati</taxon>
        <taxon>Myxococcota</taxon>
        <taxon>Polyangia</taxon>
        <taxon>Nannocystales</taxon>
        <taxon>Nannocystaceae</taxon>
        <taxon>Nannocystis</taxon>
    </lineage>
</organism>
<protein>
    <submittedName>
        <fullName evidence="6">Tetratricopeptide repeat protein</fullName>
    </submittedName>
</protein>
<dbReference type="InterPro" id="IPR052346">
    <property type="entry name" value="O-mannosyl-transferase_TMTC"/>
</dbReference>
<evidence type="ECO:0000256" key="1">
    <source>
        <dbReference type="ARBA" id="ARBA00022737"/>
    </source>
</evidence>
<dbReference type="RefSeq" id="WP_269033807.1">
    <property type="nucleotide sequence ID" value="NZ_CP114040.1"/>
</dbReference>
<evidence type="ECO:0000256" key="5">
    <source>
        <dbReference type="SAM" id="MobiDB-lite"/>
    </source>
</evidence>
<evidence type="ECO:0000256" key="2">
    <source>
        <dbReference type="ARBA" id="ARBA00022803"/>
    </source>
</evidence>
<feature type="region of interest" description="Disordered" evidence="5">
    <location>
        <begin position="26"/>
        <end position="46"/>
    </location>
</feature>
<sequence length="474" mass="51334">MRSPIEIASISIVAVALTACGPKGAETKVPDGSGPGGQASQPDDGAAIPEASAAAKTDFAAAVKTYHAIKQGGPLSGDACERAAGAFHEVYQAHGAPMAIAEFNAGVVREQCGQTDKAEAIYEQLIAAVPKFDLAYNNLGVIYWKKGQEAKALELFKRGVEADKLTAQSARNNVAGLLRNQYVGRADGGAFTEAERSLQTVLSIDSNNQTAYENLARIYYDRGRRRDKSYLVLANLVVTQGLRVLKERGRESPDLYNIQGLLLLEREDQVNALRAFKEATRIEPGHVEANLNIAFISIRFRDYATAEKVLQLALKDPRQAKNVEAHLALGVAQRGLKKFKDAESSYTLALRLDATDPRPLFNLGVLYQDHISTQDSVDEKANVKLITVAKGHYDKFLAVAGADKKWKHEVLLVKDRIATIDESIRFAGVAADLRAKAAELAAQAKAAELAEQKRLLELERQAEDAEAKAAGTGQ</sequence>
<keyword evidence="2 3" id="KW-0802">TPR repeat</keyword>
<name>A0ABY7GX46_9BACT</name>
<keyword evidence="1" id="KW-0677">Repeat</keyword>
<feature type="coiled-coil region" evidence="4">
    <location>
        <begin position="430"/>
        <end position="468"/>
    </location>
</feature>
<evidence type="ECO:0000313" key="6">
    <source>
        <dbReference type="EMBL" id="WAS91444.1"/>
    </source>
</evidence>
<dbReference type="EMBL" id="CP114040">
    <property type="protein sequence ID" value="WAS91444.1"/>
    <property type="molecule type" value="Genomic_DNA"/>
</dbReference>
<dbReference type="SMART" id="SM00028">
    <property type="entry name" value="TPR"/>
    <property type="match status" value="4"/>
</dbReference>
<dbReference type="InterPro" id="IPR019734">
    <property type="entry name" value="TPR_rpt"/>
</dbReference>
<dbReference type="Gene3D" id="1.25.40.10">
    <property type="entry name" value="Tetratricopeptide repeat domain"/>
    <property type="match status" value="2"/>
</dbReference>
<feature type="repeat" description="TPR" evidence="3">
    <location>
        <begin position="253"/>
        <end position="286"/>
    </location>
</feature>
<evidence type="ECO:0000256" key="4">
    <source>
        <dbReference type="SAM" id="Coils"/>
    </source>
</evidence>
<dbReference type="Pfam" id="PF13181">
    <property type="entry name" value="TPR_8"/>
    <property type="match status" value="1"/>
</dbReference>
<feature type="repeat" description="TPR" evidence="3">
    <location>
        <begin position="133"/>
        <end position="166"/>
    </location>
</feature>
<reference evidence="6" key="1">
    <citation type="submission" date="2022-11" db="EMBL/GenBank/DDBJ databases">
        <title>Minimal conservation of predation-associated metabolite biosynthetic gene clusters underscores biosynthetic potential of Myxococcota including descriptions for ten novel species: Archangium lansinium sp. nov., Myxococcus landrumus sp. nov., Nannocystis bai.</title>
        <authorList>
            <person name="Ahearne A."/>
            <person name="Stevens C."/>
            <person name="Dowd S."/>
        </authorList>
    </citation>
    <scope>NUCLEOTIDE SEQUENCE</scope>
    <source>
        <strain evidence="6">Fl3</strain>
    </source>
</reference>
<keyword evidence="7" id="KW-1185">Reference proteome</keyword>
<dbReference type="SUPFAM" id="SSF48452">
    <property type="entry name" value="TPR-like"/>
    <property type="match status" value="1"/>
</dbReference>
<dbReference type="PROSITE" id="PS51257">
    <property type="entry name" value="PROKAR_LIPOPROTEIN"/>
    <property type="match status" value="1"/>
</dbReference>
<evidence type="ECO:0000313" key="7">
    <source>
        <dbReference type="Proteomes" id="UP001164459"/>
    </source>
</evidence>
<gene>
    <name evidence="6" type="ORF">O0S08_35110</name>
</gene>
<dbReference type="Proteomes" id="UP001164459">
    <property type="component" value="Chromosome"/>
</dbReference>
<evidence type="ECO:0000256" key="3">
    <source>
        <dbReference type="PROSITE-ProRule" id="PRU00339"/>
    </source>
</evidence>